<dbReference type="PANTHER" id="PTHR30269:SF37">
    <property type="entry name" value="MEMBRANE TRANSPORTER PROTEIN"/>
    <property type="match status" value="1"/>
</dbReference>
<keyword evidence="5 8" id="KW-0812">Transmembrane</keyword>
<evidence type="ECO:0000256" key="4">
    <source>
        <dbReference type="ARBA" id="ARBA00022475"/>
    </source>
</evidence>
<dbReference type="Proteomes" id="UP000033434">
    <property type="component" value="Unassembled WGS sequence"/>
</dbReference>
<comment type="subcellular location">
    <subcellularLocation>
        <location evidence="1 8">Cell membrane</location>
        <topology evidence="1 8">Multi-pass membrane protein</topology>
    </subcellularLocation>
</comment>
<evidence type="ECO:0000256" key="7">
    <source>
        <dbReference type="ARBA" id="ARBA00023136"/>
    </source>
</evidence>
<dbReference type="GO" id="GO:0005886">
    <property type="term" value="C:plasma membrane"/>
    <property type="evidence" value="ECO:0007669"/>
    <property type="project" value="UniProtKB-SubCell"/>
</dbReference>
<keyword evidence="6 8" id="KW-1133">Transmembrane helix</keyword>
<organism evidence="9 10">
    <name type="scientific">Pseudoalteromonas luteoviolacea S4054</name>
    <dbReference type="NCBI Taxonomy" id="1129367"/>
    <lineage>
        <taxon>Bacteria</taxon>
        <taxon>Pseudomonadati</taxon>
        <taxon>Pseudomonadota</taxon>
        <taxon>Gammaproteobacteria</taxon>
        <taxon>Alteromonadales</taxon>
        <taxon>Pseudoalteromonadaceae</taxon>
        <taxon>Pseudoalteromonas</taxon>
    </lineage>
</organism>
<comment type="similarity">
    <text evidence="2 8">Belongs to the 4-toluene sulfonate uptake permease (TSUP) (TC 2.A.102) family.</text>
</comment>
<proteinExistence type="inferred from homology"/>
<evidence type="ECO:0000256" key="8">
    <source>
        <dbReference type="RuleBase" id="RU363041"/>
    </source>
</evidence>
<reference evidence="9 10" key="1">
    <citation type="journal article" date="2015" name="BMC Genomics">
        <title>Genome mining reveals unlocked bioactive potential of marine Gram-negative bacteria.</title>
        <authorList>
            <person name="Machado H."/>
            <person name="Sonnenschein E.C."/>
            <person name="Melchiorsen J."/>
            <person name="Gram L."/>
        </authorList>
    </citation>
    <scope>NUCLEOTIDE SEQUENCE [LARGE SCALE GENOMIC DNA]</scope>
    <source>
        <strain evidence="9 10">S4054</strain>
    </source>
</reference>
<evidence type="ECO:0000256" key="5">
    <source>
        <dbReference type="ARBA" id="ARBA00022692"/>
    </source>
</evidence>
<keyword evidence="4 8" id="KW-1003">Cell membrane</keyword>
<protein>
    <recommendedName>
        <fullName evidence="8">Probable membrane transporter protein</fullName>
    </recommendedName>
</protein>
<feature type="transmembrane region" description="Helical" evidence="8">
    <location>
        <begin position="121"/>
        <end position="143"/>
    </location>
</feature>
<evidence type="ECO:0000256" key="3">
    <source>
        <dbReference type="ARBA" id="ARBA00022448"/>
    </source>
</evidence>
<dbReference type="AlphaFoldDB" id="A0A0F6AF80"/>
<dbReference type="EMBL" id="AUXW01000101">
    <property type="protein sequence ID" value="KKE84818.1"/>
    <property type="molecule type" value="Genomic_DNA"/>
</dbReference>
<feature type="transmembrane region" description="Helical" evidence="8">
    <location>
        <begin position="215"/>
        <end position="236"/>
    </location>
</feature>
<evidence type="ECO:0000256" key="1">
    <source>
        <dbReference type="ARBA" id="ARBA00004651"/>
    </source>
</evidence>
<gene>
    <name evidence="9" type="ORF">N479_07735</name>
</gene>
<keyword evidence="7 8" id="KW-0472">Membrane</keyword>
<sequence>MELLLGVIAFTTSLIAAIVGFGGGMLLIALLPLFLNPVLVIPIHGLTQITSNASRALFSLSDVKWSLLPAFLVGSILGTVLFGMILYTMPTTYIPLAIGLYILLNLWYSPFSNFIKRFENFYIIGALQTGLGLIVGATGPLSLTVLTKQLQSKDQVVATSAVFMTFSHLAKIPVFLLVSSELLESGYLIIAMICGAILGSYTGTKVRFSMDNNKLIGVIKLLLSILAINMMISVIIQSH</sequence>
<dbReference type="Pfam" id="PF01925">
    <property type="entry name" value="TauE"/>
    <property type="match status" value="1"/>
</dbReference>
<feature type="transmembrane region" description="Helical" evidence="8">
    <location>
        <begin position="185"/>
        <end position="203"/>
    </location>
</feature>
<dbReference type="PANTHER" id="PTHR30269">
    <property type="entry name" value="TRANSMEMBRANE PROTEIN YFCA"/>
    <property type="match status" value="1"/>
</dbReference>
<evidence type="ECO:0000313" key="10">
    <source>
        <dbReference type="Proteomes" id="UP000033434"/>
    </source>
</evidence>
<evidence type="ECO:0000256" key="6">
    <source>
        <dbReference type="ARBA" id="ARBA00022989"/>
    </source>
</evidence>
<name>A0A0F6AF80_9GAMM</name>
<feature type="transmembrane region" description="Helical" evidence="8">
    <location>
        <begin position="155"/>
        <end position="178"/>
    </location>
</feature>
<dbReference type="RefSeq" id="WP_046354992.1">
    <property type="nucleotide sequence ID" value="NZ_AUXW01000101.1"/>
</dbReference>
<feature type="transmembrane region" description="Helical" evidence="8">
    <location>
        <begin position="67"/>
        <end position="87"/>
    </location>
</feature>
<accession>A0A0F6AF80</accession>
<evidence type="ECO:0000313" key="9">
    <source>
        <dbReference type="EMBL" id="KKE84818.1"/>
    </source>
</evidence>
<feature type="transmembrane region" description="Helical" evidence="8">
    <location>
        <begin position="93"/>
        <end position="109"/>
    </location>
</feature>
<dbReference type="PATRIC" id="fig|1129367.4.peg.1203"/>
<comment type="caution">
    <text evidence="9">The sequence shown here is derived from an EMBL/GenBank/DDBJ whole genome shotgun (WGS) entry which is preliminary data.</text>
</comment>
<dbReference type="InterPro" id="IPR052017">
    <property type="entry name" value="TSUP"/>
</dbReference>
<keyword evidence="3" id="KW-0813">Transport</keyword>
<evidence type="ECO:0000256" key="2">
    <source>
        <dbReference type="ARBA" id="ARBA00009142"/>
    </source>
</evidence>
<dbReference type="InterPro" id="IPR002781">
    <property type="entry name" value="TM_pro_TauE-like"/>
</dbReference>